<feature type="region of interest" description="Disordered" evidence="10">
    <location>
        <begin position="2312"/>
        <end position="2489"/>
    </location>
</feature>
<feature type="region of interest" description="Disordered" evidence="10">
    <location>
        <begin position="392"/>
        <end position="515"/>
    </location>
</feature>
<dbReference type="EMBL" id="OW152821">
    <property type="protein sequence ID" value="CAH2077118.1"/>
    <property type="molecule type" value="Genomic_DNA"/>
</dbReference>
<dbReference type="Gene3D" id="1.20.58.60">
    <property type="match status" value="7"/>
</dbReference>
<dbReference type="SMART" id="SM01249">
    <property type="entry name" value="KASH"/>
    <property type="match status" value="1"/>
</dbReference>
<comment type="subcellular location">
    <subcellularLocation>
        <location evidence="1">Nucleus membrane</location>
    </subcellularLocation>
</comment>
<feature type="region of interest" description="Disordered" evidence="10">
    <location>
        <begin position="7246"/>
        <end position="7267"/>
    </location>
</feature>
<feature type="compositionally biased region" description="Basic and acidic residues" evidence="10">
    <location>
        <begin position="2387"/>
        <end position="2397"/>
    </location>
</feature>
<feature type="compositionally biased region" description="Basic and acidic residues" evidence="10">
    <location>
        <begin position="2347"/>
        <end position="2378"/>
    </location>
</feature>
<feature type="region of interest" description="Disordered" evidence="10">
    <location>
        <begin position="7410"/>
        <end position="7432"/>
    </location>
</feature>
<keyword evidence="9" id="KW-0175">Coiled coil</keyword>
<proteinExistence type="inferred from homology"/>
<feature type="coiled-coil region" evidence="9">
    <location>
        <begin position="6635"/>
        <end position="6701"/>
    </location>
</feature>
<feature type="compositionally biased region" description="Basic and acidic residues" evidence="10">
    <location>
        <begin position="424"/>
        <end position="435"/>
    </location>
</feature>
<feature type="region of interest" description="Disordered" evidence="10">
    <location>
        <begin position="2535"/>
        <end position="2556"/>
    </location>
</feature>
<feature type="compositionally biased region" description="Polar residues" evidence="10">
    <location>
        <begin position="487"/>
        <end position="515"/>
    </location>
</feature>
<feature type="region of interest" description="Disordered" evidence="10">
    <location>
        <begin position="5083"/>
        <end position="5104"/>
    </location>
</feature>
<keyword evidence="5" id="KW-1133">Transmembrane helix</keyword>
<feature type="coiled-coil region" evidence="9">
    <location>
        <begin position="5589"/>
        <end position="5636"/>
    </location>
</feature>
<feature type="compositionally biased region" description="Basic residues" evidence="10">
    <location>
        <begin position="2185"/>
        <end position="2194"/>
    </location>
</feature>
<evidence type="ECO:0000259" key="11">
    <source>
        <dbReference type="PROSITE" id="PS51049"/>
    </source>
</evidence>
<evidence type="ECO:0000256" key="5">
    <source>
        <dbReference type="ARBA" id="ARBA00022989"/>
    </source>
</evidence>
<evidence type="ECO:0000313" key="13">
    <source>
        <dbReference type="Proteomes" id="UP000837857"/>
    </source>
</evidence>
<feature type="compositionally biased region" description="Basic and acidic residues" evidence="10">
    <location>
        <begin position="727"/>
        <end position="744"/>
    </location>
</feature>
<feature type="compositionally biased region" description="Basic and acidic residues" evidence="10">
    <location>
        <begin position="93"/>
        <end position="107"/>
    </location>
</feature>
<comment type="similarity">
    <text evidence="2">Belongs to the nesprin family.</text>
</comment>
<accession>A0ABN8J7D9</accession>
<feature type="compositionally biased region" description="Basic and acidic residues" evidence="10">
    <location>
        <begin position="4213"/>
        <end position="4222"/>
    </location>
</feature>
<feature type="region of interest" description="Disordered" evidence="10">
    <location>
        <begin position="768"/>
        <end position="789"/>
    </location>
</feature>
<feature type="region of interest" description="Disordered" evidence="10">
    <location>
        <begin position="713"/>
        <end position="745"/>
    </location>
</feature>
<evidence type="ECO:0000256" key="9">
    <source>
        <dbReference type="SAM" id="Coils"/>
    </source>
</evidence>
<feature type="region of interest" description="Disordered" evidence="10">
    <location>
        <begin position="2269"/>
        <end position="2293"/>
    </location>
</feature>
<gene>
    <name evidence="12" type="ORF">IPOD504_LOCUS17555</name>
</gene>
<feature type="topological domain" description="Cytoplasmic" evidence="8">
    <location>
        <begin position="1"/>
        <end position="7283"/>
    </location>
</feature>
<keyword evidence="6 8" id="KW-0472">Membrane</keyword>
<feature type="compositionally biased region" description="Basic and acidic residues" evidence="10">
    <location>
        <begin position="443"/>
        <end position="477"/>
    </location>
</feature>
<feature type="region of interest" description="Disordered" evidence="10">
    <location>
        <begin position="271"/>
        <end position="314"/>
    </location>
</feature>
<evidence type="ECO:0000256" key="6">
    <source>
        <dbReference type="ARBA" id="ARBA00023136"/>
    </source>
</evidence>
<dbReference type="SUPFAM" id="SSF46966">
    <property type="entry name" value="Spectrin repeat"/>
    <property type="match status" value="5"/>
</dbReference>
<keyword evidence="13" id="KW-1185">Reference proteome</keyword>
<keyword evidence="3 8" id="KW-0812">Transmembrane</keyword>
<dbReference type="PANTHER" id="PTHR47535">
    <property type="entry name" value="MUSCLE-SPECIFIC PROTEIN 300 KDA, ISOFORM G"/>
    <property type="match status" value="1"/>
</dbReference>
<feature type="compositionally biased region" description="Basic and acidic residues" evidence="10">
    <location>
        <begin position="3638"/>
        <end position="3683"/>
    </location>
</feature>
<organism evidence="12 13">
    <name type="scientific">Iphiclides podalirius</name>
    <name type="common">scarce swallowtail</name>
    <dbReference type="NCBI Taxonomy" id="110791"/>
    <lineage>
        <taxon>Eukaryota</taxon>
        <taxon>Metazoa</taxon>
        <taxon>Ecdysozoa</taxon>
        <taxon>Arthropoda</taxon>
        <taxon>Hexapoda</taxon>
        <taxon>Insecta</taxon>
        <taxon>Pterygota</taxon>
        <taxon>Neoptera</taxon>
        <taxon>Endopterygota</taxon>
        <taxon>Lepidoptera</taxon>
        <taxon>Glossata</taxon>
        <taxon>Ditrysia</taxon>
        <taxon>Papilionoidea</taxon>
        <taxon>Papilionidae</taxon>
        <taxon>Papilioninae</taxon>
        <taxon>Iphiclides</taxon>
    </lineage>
</organism>
<dbReference type="SMART" id="SM00150">
    <property type="entry name" value="SPEC"/>
    <property type="match status" value="4"/>
</dbReference>
<name>A0ABN8J7D9_9NEOP</name>
<evidence type="ECO:0000256" key="10">
    <source>
        <dbReference type="SAM" id="MobiDB-lite"/>
    </source>
</evidence>
<dbReference type="PROSITE" id="PS51049">
    <property type="entry name" value="KASH"/>
    <property type="match status" value="1"/>
</dbReference>
<feature type="region of interest" description="Disordered" evidence="10">
    <location>
        <begin position="4485"/>
        <end position="4507"/>
    </location>
</feature>
<evidence type="ECO:0000313" key="12">
    <source>
        <dbReference type="EMBL" id="CAH2077118.1"/>
    </source>
</evidence>
<dbReference type="InterPro" id="IPR012315">
    <property type="entry name" value="KASH"/>
</dbReference>
<dbReference type="PANTHER" id="PTHR47535:SF10">
    <property type="entry name" value="MUSCLE-SPECIFIC PROTEIN 300 KDA"/>
    <property type="match status" value="1"/>
</dbReference>
<feature type="region of interest" description="Disordered" evidence="10">
    <location>
        <begin position="2172"/>
        <end position="2231"/>
    </location>
</feature>
<feature type="compositionally biased region" description="Basic and acidic residues" evidence="10">
    <location>
        <begin position="2916"/>
        <end position="2926"/>
    </location>
</feature>
<dbReference type="Proteomes" id="UP000837857">
    <property type="component" value="Chromosome 9"/>
</dbReference>
<feature type="compositionally biased region" description="Low complexity" evidence="10">
    <location>
        <begin position="2324"/>
        <end position="2335"/>
    </location>
</feature>
<feature type="compositionally biased region" description="Basic and acidic residues" evidence="10">
    <location>
        <begin position="2419"/>
        <end position="2437"/>
    </location>
</feature>
<evidence type="ECO:0000256" key="1">
    <source>
        <dbReference type="ARBA" id="ARBA00004126"/>
    </source>
</evidence>
<feature type="region of interest" description="Disordered" evidence="10">
    <location>
        <begin position="4895"/>
        <end position="4914"/>
    </location>
</feature>
<evidence type="ECO:0000256" key="2">
    <source>
        <dbReference type="ARBA" id="ARBA00008619"/>
    </source>
</evidence>
<feature type="domain" description="KASH" evidence="11">
    <location>
        <begin position="7275"/>
        <end position="7329"/>
    </location>
</feature>
<sequence length="7454" mass="843906">MSVLAYQEVTRRIEELTRCIYELDPFVGGGDEAAATLGLLLEAGERARAERRPRSPHPPRATPTPGTTYAEIVKGFSSRSSSVGSRQPSAQRVPHEPAHDWPRHPTPAEEESDPSETCALVPSVGSEMANEPSSGGPLSEAVDDVSESDANTPDPIVHHAPYLEENIDRTHLSTEFQEDSGVQSSDFATSMKNVHQDLSHAELRPPEYHDRSLSPASRLRSQDLSYAEILALGLRKQANSQNTIALPKPQVAEVEMVKEIVVEVEKAPSLIKQEPRTDSSRLKTHRPERPFQRSRSRDMPRQRRAPEKRPTKSYDLQIIKKKKPTKKVIEVENFDDSTELQVLETTDTSTIASSSIKKVDEPKLEKPGKEITKKVQHSATVIETVAEKVTDGEENYPPKTEVEYKKTKKKNKHKKLKESDDEIEKALKEIEESDRHKKRKIKDNHDKSKEVFKGRRLDESVDKEANKKSLELKENPNKQKKKKFSKDLQTARSSQDNSGRSMGSDQQTSPRNVEQCTKITKQEEILTENEFTKLHSLDTQPLEWSDKSNEFDGNNVKANDVANIPSLPLSKMYEDESKNMKSENEIIRETTNVFIQKEMSTHAATSALCTKTEESSVTCSFDNRKNVNYSKEGIEIETEITSKQKKKRKNKKQSQSAEYDQIKSIKTEAIETVVEENIKLVEPIHKVLKQDDIQTTESYDSVKELLLDTDNHDEDINDTIHSKKKTNPKDLDSNENDKPIEHRISQNLPVEKVSEDKKNLENLQEEQFTEVKGHKKSKKSKNVDDEKEKILKSTEHVSKNKSKEKIVKSIDKVQNTSFVNINDNEASGSQEEFKASNDKEKNLDYYNKVHNYLVTMDWNTLMAEEESIVESELSPISQPTCETETCQTNIQVATEVTILPEIIDLSSIKTKNEEFIHCQQVSEGNQNAKDDTADSEEQNNNDKLENSPKGSSFNIVEEITRYEPIMEDVETRTIYLITHEEKKLPPIRTVKIFSSKSNSLDNESQLEITPNKIIDDHVDTPVNVDNILEEELIGNDLIKERCEQTDDSDSNVMSKKHSLNVSDDNFASEESIKNVLKSEHVTVEFEKDKINPTEDIKNEENLTDTLNKENEDSVSLETVCHNIVNISPHVEEFTDTLLEHAIFGSVQDRKRAAPSRSHTIPYQELIEDIKTYSFNIDVDKMDYDYHQIMDEDFTTTEDTIKAEDQEVSSQNNDGIVQQVLANVYEEVIDEESSLSTFPKVEVPNRHLNEIIEDKNLMLTVSESESVKARHKNEYPIHDVEVVLAENPISEGQSEIYNFVTDNKQLEMFPTTYLEIIIGAQDHNSDIEKLKQTPEFNDNGSAAGTFEKSFNTDEIDVITEKVEYEKPESLENQADLKSEKRVEALASDIPRFNYQEIADSEKYFAMNVHYPVDFVNEIDRLVCNKTIENKIDQHAIDVDNSFSTQKQMDEFNFEDDLSTSNTQEELVKRMEMEQTIAQSLRQEAFYNYYDISDAEKGYHSLNKAQSNQSDVLSVANMSQNTTTEFNEESIKTEERLKYTESLNTPLQQNRLSDTDVLLFEVPKYNLHEINSAEILLGSKITLQEGDNKKTVVFEEDPRNNSDGILCPERTDTALNSQASLGNIVCDKMEVQNYYEIKDAENVFAYYLSKSGLESLDATIHLPDTNNKDKLSNAPTESLSTSISKIEEIGNEIKREFNENLINDSLQGINKSENVIYEALNHNYMELCEAERILGRISTNFSLPVPTEESKENLGEGTKEADDKYLLSAGDVHQFAHNLCPRDTCDTSDKPNDGEILDSEINVLDETTNRQFEIPVEPETTSSLIPIVFGDITEVTQFALERDALKKEEHTKNDPVQVETAEQVENEDVMDDFVVIEDMDEIEVPYIEKKNEKFDSQVLNTDKNIMEDLDFEHSFEVIEIEKDISIAINSPIDEKGEKISEEEFPHSSLHGIQNSENIDVSSKEIVLETQEDIVKNQKDALSESSEPPTLPETISAELIEPEISSSSCTNTFNVDDTLGHPSNATSTDSYINLDSTNLASDFKPNESTLPDKKTINRLEKSPIHSLHDLLPEIDSIPEFKPSFSTTVLNSKLSADAPEFTPSYMYQTPDPMPKCVIVDTEKLLFSDKQDSLQKDEQEVKPLTYSSILTTKKEKILPDDVSKDDESHGMDMACNLAASNQESIDTKTKRSKKKKKKEDKKERPETPVMLGEMDLSNVSISDDRQEQSDTSCTENVWIKEADDGKSYAKVLAAGLTDSECKESILPNVQDTDVIISSDPPRTDDDVSQNKDNDSLDTLEEAGSYEVVGSWAKIVASNRPSPERTQKNVVHTVEPVHTTTRAPIILVDDSDSEHHKPEIEVDAEGFIKVDRNRRSRSRSRDNRSASISNTEPKIKVREKSENRFIALTSTLKPDDGDSIQSSHSNDEKDEEKNNQEMKDQAKRGRKSRVSKSKEKEMKPKAVLIAPSTSDEEKQPVKKDKRKRSSKSKEKIISKPLATESIETLQEIKEVQPESLKQEAPIQLSHDIEVENKRKTKKKKKEKKVIMTTETPSSFENTSSEQEYIKSNTPITSIKCLETPISTPESLETPIKDRVYSEAQYWKIDPSLIDISNSPEILTVEIDENCLNKYENIVFKVEQSPQNNDSIEINNTIIQNLHNILNEKEGNVSPAAENSVKIQEQRIFDEQSLENKMADLQREIEEMLLPENEASIASDDTPQELVDTHASLDDQHDETFENITPCLASPEPEDITQTDSTVLKETVFALKGVENKILNPNTDLDVPEVTSVKDIKIDQKLDTEQFKGVDSLTTNISPKAITNNFINIKLDTFWFEKAATDDAEKLLVEQNISNSDTFEPPLVQECQSVVTFMESTPLHDNIPKNLIKDTTFWPEKHLYHDAECDYFFRLANSAKQQVMANIEIEITDKKDKDKDPGGGSGHSSEMDEPPESSGSPFDSNYISMDLPGGICSWKDHSSYLSLETPCDSLIGQLSEDTPRVGIDMPEDKLTNPSLEPVAFLPPEQEPAPEESGNRTTAKDELSNNLETLLEEVRIVQAQLSDLPNETLDAMEAGLVEGIAVLVKCEEAAILLEQKIMEYDYETEVQVLLKELIIMKTRIAKLLTQARQGLQTIKVRKDARVEIEHQSKQLEEQKKQLTKVDTWLDVINTELNETTKQGNVLTEEDIVKYIEIYERYVREYEEYEIILNSITVIGHDESSQSTLIKLNALRRALEKSKYLVISEIERLRKILINIKFTPEVVEEEISQSDRTIDSTSMPEEIVSPRETQVIEETPIEKSSPIIFVPESDTSFETEHEMKTKIDEVYDEKIKECKKTVAVDTQTGKSLMSDNPSLHDKSVICVPEVKETHDVSLTCAPPQDVDVQTSERKSPDRELFENIQVKQTVSDGHETIIISSRPVVREEPANETSLLVGADYKDDNSRKNSELNITHSIPQSFETVMVEPDETTTEIVVDADGTRRIIVKKIRRTFVTRQQMVQSSEEGIPHEQSYQQITLKKDGGSASTILGDGALQNVQYQTYEGQVISGLPGREMTVQEFTSKPEMILNVEKDMSPEQILQLAEGEMQPHVQTSSSVTAVVEQITKRIIKTKRRIIRRVVIIDGKEHTTDEIIEEPDDVEVFEEQIPRVSISVKERSIPTEKSDSDDDDKKQPFCADEIKEQVVKDEEQGSRHSKSNDISENDEVSPKSTVYDDEERKITSQLFIKNNKPEETHLEPVQNVIQQLDSQGENILSPTGEEITQLESSSSHCSTVTKTVTRKITRTRKRIIKHIQIIDGKEHVTEEVIEEPDDIEIIEEDPVITHTSTGEDIKMNKVKLLRQVQIVDGKEYVTEKVIEEGDEMNTNDPVTIIDPNIEERTIEKHEPIKISSSQTIDTDESQTDLTSNMIRHEIDYNVMSKSPIQKEETQPKIELFNESFAKPEKKNDNEDKLEEKQKTLTDLVDRDIQKEIGSNDNELVTDYNIISVPCISNEGINTLRNRTTSEITRKRIIKHIEIVDGKEHITEEIIEEPVEVETILTEPTTFTLQEEGIKTKHLKIIRNVQIIDGKENVTEQIVENSGDEYIPDSTIKAEIDVKISELPHPFKESEVHEEKYGRKESVDNLLNTDLQQMRTAIDVSKGFIEDQIRHSLVLHDSSCTNDALEEEKAITFPIQTNAGEEIVDQFNTKSKNLSVELAHIISSGEEAPSISGGYEEIPEKVETNKTPPASRETDPHKAEEQTPSMVTEKLISAKDGNAFTGPKLEKPFMQQSEKDTEEGIDKNARSTETVSEAKVSLADVVFDKPAEYPTVLEHVAISDNLPLSSIAKNENERQKNVSIEVTKTLLSSEIDQATLPQTHSNTVEEMGIKCEKEHIDSDLQKSSLFESTPPMNMTTQIIISESKNLPTNVENILTSQDPVKHEEPQSEEYKNVVNANAAKDISLLEATKSFIGFEVEHSFVSQDIIKKQQAEPNKNISIYDSSHLKDETEVAKGIEDKEDKGYEAEDVSLCPTPLPDKKKRHKKRKAQVLSEDTTYPKWSATTEDETLMSTPTESDDIVRNLKEHVVEKEEQKLTLEQTSEELGAKPIIKTELSKEVTTSSPIEESYHTISEGSDVSTVKIIEECVTRTPEMAQNDIATTITYTVPVVEEIITQEYSVQTSPDIVTEQVDSEVKYKKPAVETTDSELQTSPKPIDNIFVQTLPKEEKEECTQTILATVDVQDSQIQTNRIDTPDVVLQTEATTQVVSDDITYLEEKCSQTSPINDQQKVTEEEILPVVMESRDIQTSPMLQVQDKKSDEFNIETKDTDIQTIYPESIDKETSTTPIQMKDVTEISIQTPEISQVSVFTQIEEEHEKNLQNEARVQPDDELNLPQIEIKKQETVTTDVSQQTSPREGEPLPSSMEHLPQDVLKVENSQQTSPRPNTEELGQTEVDQVTAYDKIQQTSPRSDTEENILNINRKSNIVDTMQQTSPRIFSDDSMSTSTDEPYEIHLRAQISIPQVTDDFINNERQIQESPQSIISDKSKQKKRRSKKKTESPLQSPGSLSDPINAELSLSVTPTSDDLSSKETTSIDEGISQIVSPVVPISDQIVTQPKLTYSDVVQRSKSKSPSPSKSITLPRKSEKAKLIDSLEKRTQSVIEPRQNSPTETMAVALIESSMEKSYDLIINKEIDELKKAVENRDPNKIEKSVVVVIETISIWLEEIQYKIQIETVTGNKQKLDELDKVETDNIDNTDMVRKLFRRFRSIVEANPKRECPSKLYTCDEDTKQIENSINTERDRLMQLMSLAEEYEQTLQDFGQITDVAEALLDGKIIVSDLDHLHEEIQKHRKFFVNLSHCRAILESLEDNLDAETRAKFSSLHNSLHDRATKIIDRAAGRAQQMTLAASRWSVLDHGMKEEQQWLRVAHQRVPDLTNVTSIDHEQYINLYQSISLDVSHHYAKMLRLLSITESLQNLIICSALESQCSIALDTLLTLQDDIDSRLTRLRAFKENWMTYEHLINRVESWMNLANRELENITPENITTTVNLRRFWELKAQHEVHHNLKNESGLQFEKALEILPISDEMVQRQFFSKVEEKWHNLASRFSDLHATAIQNISDRDVSSGEKLHILEEEIRELRSSLDGLKGVIKSEDELNLYTERLQVMTGRIDRIQNELGRLSLLPNAESERLGALLTQSGTLNDQIAEELERSLILKEKIVQVQAGIVRCQKNQRRARLTLEECEAAERLGSDVVEQASETCQRLLEDLATQWRDILTLRQALHTLPISLRVCVSPTGIERDISALQETHAEIEAACNDLCARLRAKVQLWKRFERQLELVQGAVREADYMVELLTVQGQVDYDRLLKATEKLETLSESLSRRSGELVGELREAAAPLESTAEPSVAAQLRREMDDAAAAYEHTCRNLTQMCDKYQKAVELWRRYRDAASAVRAFADSQEGRLHALRPDDAPAAKQACLEQESRVAELRSLAAQVAAETGSRALQADADALARRLQLVAGAVQALADLGEARQLARAKAQHAKEKLCDMRQDLAPVHEDGEIVEDKLIALRDNLIALGKSEADIAPAKAELPDIDRDVSEEHSIVRILELWQAMFRDTFLHYHRLSTALVRSGDAATALKLWHEYLLDLQSFLSGSLPTDYENLTEHRRLCRVHRNLLASQRSVLINENKETTNRDLADKFDTLTNLHNETLARIVERHDEVCTRIAAWDDYREIYTELLRWLKEIEREKEKLQLRYVHIKRIHKILTKIQNLFDKLPEGRKFAEKLSVYLKRVLAFTEETYGASVRMEYAGIVKRVDNLQASLDTWRDFLTRILGLIGEYENLTGDLHKLYSRTQDEVMSYSDEERLSRPQLKKAIEKYSELRKKIDKTETQIEALSVIQEQLKECLSPQDIRIVNQRVWQMRQQRADLEHQLSIIIHRLQERLEVYTIFDSRLSRFFEWMTTLETRLETSSSSSEASAMDPHDLIRRINSDIQAETALKEREFEWLAETGSSLVDLSKKDEKNYSKNTSKQLKDVQERWQRLQETGRSRIAKINELLETISQLEERLTEIRMKLHTIESKLSTSVVIENLTAKAVDEKFQDRDEIHKSIEDESGEVGETLNLCELVFNDTDVLKGNFDLRNLRTGVEIVEKKWKNICEMSEQRKGALKEIRKSAELANSLLPKAEKRLDSIERRVEKVEIRKQRGDTDDDSVSKAVIKDLDAMEEDVARLEEAYSRIASARGVELRGEGADHAARLRTAVRRWRQLRGRVDAAGADLQRQFVAAHGRAVVALAEVDVRLTRALHLAPTPPDQAAAFEELDGVERELRECEALVAEADRLEAMLGGAGGSATLAAEYRALLQDVAARLQLAKAAVVGDVDSAVQVDTLKWETDASLQVDTLTSKETYRSELAAAVGETSDALEALGAALLPELEDDAGGEELAAAAKEIAKAGARPGQTLELAKHLSELLLTECDATEEEAMLREVEALTLRYEDLLAQAKKRELRITNLRLPHSASYALTCEHESGRLSCPLCSDRNWKQLDNDLWRLEQWLQFAEATDEARTEPPEQYDALEDAIQDHREFLLDLDSHKALVVSLNVVGAHVARHARSAAAGERARARLAAANARWDRACARAGHWQARLQHALLHNRQFHDIVVELVAQLSDAERCVRAREPLRLRRPADELRRDFRRFSELRDELAAAEPRVQALRDAAALLQGLDSQHVCRRLGELRLRLQSLRKLSAVYALKLGASLAQHPAGASAVAAAAACVAPQLLDEEEEQISSLNLPPLDASEAASDEGEEGEERAVGRVRRGVRFVCRVARASLPFQALLLLLLGAAALAPHAHSDCRAPHHGLEPVLRYPDGPPPISPADFHRGDYHGLHVLKHSSTRRETAASVAESGPLGLDEYGRARTSTPPHVTHRYCIQRGFDDTRASDAFATEAAELGSARMRAASGRTAPSGPRWRNAPAAGRLDIPLRRRWAGRGRPSRSRCK</sequence>
<feature type="compositionally biased region" description="Basic and acidic residues" evidence="10">
    <location>
        <begin position="2276"/>
        <end position="2289"/>
    </location>
</feature>
<keyword evidence="7" id="KW-0539">Nucleus</keyword>
<protein>
    <recommendedName>
        <fullName evidence="11">KASH domain-containing protein</fullName>
    </recommendedName>
</protein>
<dbReference type="Pfam" id="PF10541">
    <property type="entry name" value="KASH"/>
    <property type="match status" value="1"/>
</dbReference>
<feature type="coiled-coil region" evidence="9">
    <location>
        <begin position="6514"/>
        <end position="6541"/>
    </location>
</feature>
<feature type="region of interest" description="Disordered" evidence="10">
    <location>
        <begin position="3637"/>
        <end position="3698"/>
    </location>
</feature>
<feature type="region of interest" description="Disordered" evidence="10">
    <location>
        <begin position="46"/>
        <end position="154"/>
    </location>
</feature>
<feature type="coiled-coil region" evidence="9">
    <location>
        <begin position="6195"/>
        <end position="6222"/>
    </location>
</feature>
<feature type="compositionally biased region" description="Basic residues" evidence="10">
    <location>
        <begin position="406"/>
        <end position="416"/>
    </location>
</feature>
<feature type="region of interest" description="Disordered" evidence="10">
    <location>
        <begin position="4201"/>
        <end position="4228"/>
    </location>
</feature>
<feature type="compositionally biased region" description="Low complexity" evidence="10">
    <location>
        <begin position="77"/>
        <end position="89"/>
    </location>
</feature>
<dbReference type="InterPro" id="IPR052403">
    <property type="entry name" value="LINC-complex_assoc"/>
</dbReference>
<feature type="coiled-coil region" evidence="9">
    <location>
        <begin position="6332"/>
        <end position="6359"/>
    </location>
</feature>
<evidence type="ECO:0000256" key="3">
    <source>
        <dbReference type="ARBA" id="ARBA00022692"/>
    </source>
</evidence>
<feature type="region of interest" description="Disordered" evidence="10">
    <location>
        <begin position="920"/>
        <end position="952"/>
    </location>
</feature>
<feature type="region of interest" description="Disordered" evidence="10">
    <location>
        <begin position="2914"/>
        <end position="2950"/>
    </location>
</feature>
<feature type="compositionally biased region" description="Polar residues" evidence="10">
    <location>
        <begin position="4895"/>
        <end position="4904"/>
    </location>
</feature>
<reference evidence="12" key="1">
    <citation type="submission" date="2022-03" db="EMBL/GenBank/DDBJ databases">
        <authorList>
            <person name="Martin H S."/>
        </authorList>
    </citation>
    <scope>NUCLEOTIDE SEQUENCE</scope>
</reference>
<feature type="region of interest" description="Disordered" evidence="10">
    <location>
        <begin position="4860"/>
        <end position="4884"/>
    </location>
</feature>
<feature type="topological domain" description="Perinuclear space" evidence="8">
    <location>
        <begin position="7305"/>
        <end position="7454"/>
    </location>
</feature>
<feature type="non-terminal residue" evidence="12">
    <location>
        <position position="7454"/>
    </location>
</feature>
<evidence type="ECO:0000256" key="8">
    <source>
        <dbReference type="PROSITE-ProRule" id="PRU00385"/>
    </source>
</evidence>
<feature type="compositionally biased region" description="Basic and acidic residues" evidence="10">
    <location>
        <begin position="273"/>
        <end position="312"/>
    </location>
</feature>
<feature type="region of interest" description="Disordered" evidence="10">
    <location>
        <begin position="4992"/>
        <end position="5033"/>
    </location>
</feature>
<dbReference type="InterPro" id="IPR018159">
    <property type="entry name" value="Spectrin/alpha-actinin"/>
</dbReference>
<feature type="compositionally biased region" description="Polar residues" evidence="10">
    <location>
        <begin position="2542"/>
        <end position="2556"/>
    </location>
</feature>
<feature type="compositionally biased region" description="Polar residues" evidence="10">
    <location>
        <begin position="4863"/>
        <end position="4874"/>
    </location>
</feature>
<evidence type="ECO:0000256" key="4">
    <source>
        <dbReference type="ARBA" id="ARBA00022737"/>
    </source>
</evidence>
<keyword evidence="4" id="KW-0677">Repeat</keyword>
<evidence type="ECO:0000256" key="7">
    <source>
        <dbReference type="ARBA" id="ARBA00023242"/>
    </source>
</evidence>